<dbReference type="PANTHER" id="PTHR22939">
    <property type="entry name" value="SERINE PROTEASE FAMILY S1C HTRA-RELATED"/>
    <property type="match status" value="1"/>
</dbReference>
<evidence type="ECO:0000256" key="3">
    <source>
        <dbReference type="ARBA" id="ARBA00022801"/>
    </source>
</evidence>
<dbReference type="Gene3D" id="2.40.10.120">
    <property type="match status" value="1"/>
</dbReference>
<feature type="region of interest" description="Disordered" evidence="4">
    <location>
        <begin position="41"/>
        <end position="72"/>
    </location>
</feature>
<dbReference type="InterPro" id="IPR009003">
    <property type="entry name" value="Peptidase_S1_PA"/>
</dbReference>
<keyword evidence="2" id="KW-0645">Protease</keyword>
<dbReference type="Pfam" id="PF13180">
    <property type="entry name" value="PDZ_2"/>
    <property type="match status" value="1"/>
</dbReference>
<name>A0A5C6BXG5_9BACT</name>
<feature type="chain" id="PRO_5022753128" evidence="5">
    <location>
        <begin position="30"/>
        <end position="448"/>
    </location>
</feature>
<dbReference type="Gene3D" id="2.30.42.10">
    <property type="match status" value="1"/>
</dbReference>
<accession>A0A5C6BXG5</accession>
<dbReference type="EMBL" id="SJPU01000002">
    <property type="protein sequence ID" value="TWU16665.1"/>
    <property type="molecule type" value="Genomic_DNA"/>
</dbReference>
<dbReference type="InterPro" id="IPR001940">
    <property type="entry name" value="Peptidase_S1C"/>
</dbReference>
<dbReference type="GO" id="GO:0006508">
    <property type="term" value="P:proteolysis"/>
    <property type="evidence" value="ECO:0007669"/>
    <property type="project" value="UniProtKB-KW"/>
</dbReference>
<gene>
    <name evidence="7" type="primary">degP_2</name>
    <name evidence="7" type="ORF">Poly21_38700</name>
</gene>
<dbReference type="Pfam" id="PF13365">
    <property type="entry name" value="Trypsin_2"/>
    <property type="match status" value="1"/>
</dbReference>
<keyword evidence="8" id="KW-1185">Reference proteome</keyword>
<dbReference type="AlphaFoldDB" id="A0A5C6BXG5"/>
<comment type="caution">
    <text evidence="7">The sequence shown here is derived from an EMBL/GenBank/DDBJ whole genome shotgun (WGS) entry which is preliminary data.</text>
</comment>
<dbReference type="SUPFAM" id="SSF50156">
    <property type="entry name" value="PDZ domain-like"/>
    <property type="match status" value="1"/>
</dbReference>
<evidence type="ECO:0000259" key="6">
    <source>
        <dbReference type="PROSITE" id="PS50106"/>
    </source>
</evidence>
<feature type="compositionally biased region" description="Acidic residues" evidence="4">
    <location>
        <begin position="117"/>
        <end position="130"/>
    </location>
</feature>
<evidence type="ECO:0000256" key="2">
    <source>
        <dbReference type="ARBA" id="ARBA00022670"/>
    </source>
</evidence>
<dbReference type="PANTHER" id="PTHR22939:SF129">
    <property type="entry name" value="SERINE PROTEASE HTRA2, MITOCHONDRIAL"/>
    <property type="match status" value="1"/>
</dbReference>
<dbReference type="SUPFAM" id="SSF50494">
    <property type="entry name" value="Trypsin-like serine proteases"/>
    <property type="match status" value="1"/>
</dbReference>
<dbReference type="GO" id="GO:0004252">
    <property type="term" value="F:serine-type endopeptidase activity"/>
    <property type="evidence" value="ECO:0007669"/>
    <property type="project" value="InterPro"/>
</dbReference>
<feature type="signal peptide" evidence="5">
    <location>
        <begin position="1"/>
        <end position="29"/>
    </location>
</feature>
<dbReference type="Proteomes" id="UP000319908">
    <property type="component" value="Unassembled WGS sequence"/>
</dbReference>
<evidence type="ECO:0000256" key="5">
    <source>
        <dbReference type="SAM" id="SignalP"/>
    </source>
</evidence>
<reference evidence="7 8" key="1">
    <citation type="journal article" date="2020" name="Antonie Van Leeuwenhoek">
        <title>Rhodopirellula heiligendammensis sp. nov., Rhodopirellula pilleata sp. nov., and Rhodopirellula solitaria sp. nov. isolated from natural or artificial marine surfaces in Northern Germany and California, USA, and emended description of the genus Rhodopirellula.</title>
        <authorList>
            <person name="Kallscheuer N."/>
            <person name="Wiegand S."/>
            <person name="Jogler M."/>
            <person name="Boedeker C."/>
            <person name="Peeters S.H."/>
            <person name="Rast P."/>
            <person name="Heuer A."/>
            <person name="Jetten M.S.M."/>
            <person name="Rohde M."/>
            <person name="Jogler C."/>
        </authorList>
    </citation>
    <scope>NUCLEOTIDE SEQUENCE [LARGE SCALE GENOMIC DNA]</scope>
    <source>
        <strain evidence="7 8">Poly21</strain>
    </source>
</reference>
<organism evidence="7 8">
    <name type="scientific">Allorhodopirellula heiligendammensis</name>
    <dbReference type="NCBI Taxonomy" id="2714739"/>
    <lineage>
        <taxon>Bacteria</taxon>
        <taxon>Pseudomonadati</taxon>
        <taxon>Planctomycetota</taxon>
        <taxon>Planctomycetia</taxon>
        <taxon>Pirellulales</taxon>
        <taxon>Pirellulaceae</taxon>
        <taxon>Allorhodopirellula</taxon>
    </lineage>
</organism>
<dbReference type="InterPro" id="IPR001478">
    <property type="entry name" value="PDZ"/>
</dbReference>
<dbReference type="PRINTS" id="PR00834">
    <property type="entry name" value="PROTEASES2C"/>
</dbReference>
<feature type="domain" description="PDZ" evidence="6">
    <location>
        <begin position="332"/>
        <end position="407"/>
    </location>
</feature>
<dbReference type="SMART" id="SM00228">
    <property type="entry name" value="PDZ"/>
    <property type="match status" value="1"/>
</dbReference>
<sequence>MLPLHQTTAYRAFSALTCTLVITLMCALAAAQEIVTLPGTPAESVETLGPSSPTNARETKADSDAADQDTEQEDIFKSDARALSEAFRHAAREATPAVVTVYSYGQNSQQSNPQDNTPDDDETAPPDDETFGPAPPPQTEDEGYQLTGLGSGVIVDLMPTGEPSTPATADSGTAKTYWVITNNHVITGAKRVVVQFPDESELVAENVYGDPDSDVAVLRLSSERDLAIATMGDSDPIEIGDWVLAIGSPFKLEATVCAGIISAKHRSISKIRRGRLFQTDAAINPGNSGGPLVNLDGEVIAISTAIATRNGGYQGIGFAIPINQAHWIARELAEFQRVRRAAIGVTLADLNPKLAKKVGMPTYLGVLVAQVIKNSAAEVAGLQSMDVILEFAGQRVQRSRALQQAVEQQPVGSTQDIKIWRHGKELSKQIVLAPSDDPTAVDTEPPTE</sequence>
<dbReference type="RefSeq" id="WP_302119472.1">
    <property type="nucleotide sequence ID" value="NZ_SJPU01000002.1"/>
</dbReference>
<proteinExistence type="inferred from homology"/>
<dbReference type="EC" id="3.4.21.107" evidence="7"/>
<dbReference type="InterPro" id="IPR036034">
    <property type="entry name" value="PDZ_sf"/>
</dbReference>
<keyword evidence="3 7" id="KW-0378">Hydrolase</keyword>
<keyword evidence="5" id="KW-0732">Signal</keyword>
<evidence type="ECO:0000313" key="7">
    <source>
        <dbReference type="EMBL" id="TWU16665.1"/>
    </source>
</evidence>
<evidence type="ECO:0000256" key="4">
    <source>
        <dbReference type="SAM" id="MobiDB-lite"/>
    </source>
</evidence>
<dbReference type="PROSITE" id="PS50106">
    <property type="entry name" value="PDZ"/>
    <property type="match status" value="1"/>
</dbReference>
<evidence type="ECO:0000256" key="1">
    <source>
        <dbReference type="ARBA" id="ARBA00010541"/>
    </source>
</evidence>
<protein>
    <submittedName>
        <fullName evidence="7">Periplasmic serine endoprotease DegP</fullName>
        <ecNumber evidence="7">3.4.21.107</ecNumber>
    </submittedName>
</protein>
<feature type="region of interest" description="Disordered" evidence="4">
    <location>
        <begin position="106"/>
        <end position="145"/>
    </location>
</feature>
<comment type="similarity">
    <text evidence="1">Belongs to the peptidase S1C family.</text>
</comment>
<evidence type="ECO:0000313" key="8">
    <source>
        <dbReference type="Proteomes" id="UP000319908"/>
    </source>
</evidence>